<evidence type="ECO:0000256" key="1">
    <source>
        <dbReference type="SAM" id="MobiDB-lite"/>
    </source>
</evidence>
<dbReference type="InterPro" id="IPR057626">
    <property type="entry name" value="S-S_Temptin"/>
</dbReference>
<dbReference type="InterPro" id="IPR055313">
    <property type="entry name" value="Temptin-like"/>
</dbReference>
<feature type="compositionally biased region" description="Basic residues" evidence="1">
    <location>
        <begin position="154"/>
        <end position="169"/>
    </location>
</feature>
<keyword evidence="2" id="KW-0732">Signal</keyword>
<feature type="region of interest" description="Disordered" evidence="1">
    <location>
        <begin position="142"/>
        <end position="193"/>
    </location>
</feature>
<dbReference type="PANTHER" id="PTHR34737">
    <property type="entry name" value="EF-HAND DOMAIN-CONTAINING PROTEIN"/>
    <property type="match status" value="1"/>
</dbReference>
<dbReference type="Pfam" id="PF24784">
    <property type="entry name" value="Temptin_C"/>
    <property type="match status" value="1"/>
</dbReference>
<feature type="chain" id="PRO_5042113692" description="Temptin Cys/Cys disulfide domain-containing protein" evidence="2">
    <location>
        <begin position="18"/>
        <end position="221"/>
    </location>
</feature>
<evidence type="ECO:0000313" key="4">
    <source>
        <dbReference type="EMBL" id="KAJ0400579.1"/>
    </source>
</evidence>
<reference evidence="4" key="1">
    <citation type="submission" date="2021-12" db="EMBL/GenBank/DDBJ databases">
        <title>Prjna785345.</title>
        <authorList>
            <person name="Rujirawat T."/>
            <person name="Krajaejun T."/>
        </authorList>
    </citation>
    <scope>NUCLEOTIDE SEQUENCE</scope>
    <source>
        <strain evidence="4">Pi057C3</strain>
    </source>
</reference>
<protein>
    <recommendedName>
        <fullName evidence="3">Temptin Cys/Cys disulfide domain-containing protein</fullName>
    </recommendedName>
</protein>
<accession>A0AAD5M160</accession>
<organism evidence="4 5">
    <name type="scientific">Pythium insidiosum</name>
    <name type="common">Pythiosis disease agent</name>
    <dbReference type="NCBI Taxonomy" id="114742"/>
    <lineage>
        <taxon>Eukaryota</taxon>
        <taxon>Sar</taxon>
        <taxon>Stramenopiles</taxon>
        <taxon>Oomycota</taxon>
        <taxon>Peronosporomycetes</taxon>
        <taxon>Pythiales</taxon>
        <taxon>Pythiaceae</taxon>
        <taxon>Pythium</taxon>
    </lineage>
</organism>
<evidence type="ECO:0000313" key="5">
    <source>
        <dbReference type="Proteomes" id="UP001209570"/>
    </source>
</evidence>
<dbReference type="Proteomes" id="UP001209570">
    <property type="component" value="Unassembled WGS sequence"/>
</dbReference>
<comment type="caution">
    <text evidence="4">The sequence shown here is derived from an EMBL/GenBank/DDBJ whole genome shotgun (WGS) entry which is preliminary data.</text>
</comment>
<sequence length="221" mass="23402">MMNRFTRALALGLGVGAVVVPHGFVVQADEVIVPDIAKKLEKVPNGGALPRLLGVDDETGEGELNAFGEAFMRSRYIWTTTLCKEDTDGDGQTNGQELGDPCCSWRETKNLAYLRVSNPSSNTSKVNPVMFANIECTKSEEAEAAEAEQEGKASARRSRTPTPSRTKKTRAADGSSETDSESVSDPAESGNAGVGRQAAQGVVQAMAVLVTLGTLIISARL</sequence>
<evidence type="ECO:0000259" key="3">
    <source>
        <dbReference type="Pfam" id="PF24784"/>
    </source>
</evidence>
<feature type="signal peptide" evidence="2">
    <location>
        <begin position="1"/>
        <end position="17"/>
    </location>
</feature>
<feature type="domain" description="Temptin Cys/Cys disulfide" evidence="3">
    <location>
        <begin position="41"/>
        <end position="119"/>
    </location>
</feature>
<gene>
    <name evidence="4" type="ORF">P43SY_009497</name>
</gene>
<proteinExistence type="predicted"/>
<name>A0AAD5M160_PYTIN</name>
<dbReference type="PANTHER" id="PTHR34737:SF2">
    <property type="entry name" value="EF-HAND DOMAIN-CONTAINING PROTEIN"/>
    <property type="match status" value="1"/>
</dbReference>
<dbReference type="EMBL" id="JAKCXM010000151">
    <property type="protein sequence ID" value="KAJ0400579.1"/>
    <property type="molecule type" value="Genomic_DNA"/>
</dbReference>
<evidence type="ECO:0000256" key="2">
    <source>
        <dbReference type="SAM" id="SignalP"/>
    </source>
</evidence>
<keyword evidence="5" id="KW-1185">Reference proteome</keyword>
<dbReference type="AlphaFoldDB" id="A0AAD5M160"/>